<reference evidence="1 2" key="1">
    <citation type="submission" date="2011-02" db="EMBL/GenBank/DDBJ databases">
        <title>The Genome Sequence of Sphaeroforma arctica JP610.</title>
        <authorList>
            <consortium name="The Broad Institute Genome Sequencing Platform"/>
            <person name="Russ C."/>
            <person name="Cuomo C."/>
            <person name="Young S.K."/>
            <person name="Zeng Q."/>
            <person name="Gargeya S."/>
            <person name="Alvarado L."/>
            <person name="Berlin A."/>
            <person name="Chapman S.B."/>
            <person name="Chen Z."/>
            <person name="Freedman E."/>
            <person name="Gellesch M."/>
            <person name="Goldberg J."/>
            <person name="Griggs A."/>
            <person name="Gujja S."/>
            <person name="Heilman E."/>
            <person name="Heiman D."/>
            <person name="Howarth C."/>
            <person name="Mehta T."/>
            <person name="Neiman D."/>
            <person name="Pearson M."/>
            <person name="Roberts A."/>
            <person name="Saif S."/>
            <person name="Shea T."/>
            <person name="Shenoy N."/>
            <person name="Sisk P."/>
            <person name="Stolte C."/>
            <person name="Sykes S."/>
            <person name="White J."/>
            <person name="Yandava C."/>
            <person name="Burger G."/>
            <person name="Gray M.W."/>
            <person name="Holland P.W.H."/>
            <person name="King N."/>
            <person name="Lang F.B.F."/>
            <person name="Roger A.J."/>
            <person name="Ruiz-Trillo I."/>
            <person name="Haas B."/>
            <person name="Nusbaum C."/>
            <person name="Birren B."/>
        </authorList>
    </citation>
    <scope>NUCLEOTIDE SEQUENCE [LARGE SCALE GENOMIC DNA]</scope>
    <source>
        <strain evidence="1 2">JP610</strain>
    </source>
</reference>
<dbReference type="AlphaFoldDB" id="A0A0L0FZG5"/>
<evidence type="ECO:0000313" key="1">
    <source>
        <dbReference type="EMBL" id="KNC81358.1"/>
    </source>
</evidence>
<evidence type="ECO:0000313" key="2">
    <source>
        <dbReference type="Proteomes" id="UP000054560"/>
    </source>
</evidence>
<keyword evidence="2" id="KW-1185">Reference proteome</keyword>
<dbReference type="EMBL" id="KQ242041">
    <property type="protein sequence ID" value="KNC81358.1"/>
    <property type="molecule type" value="Genomic_DNA"/>
</dbReference>
<dbReference type="GeneID" id="25906822"/>
<gene>
    <name evidence="1" type="ORF">SARC_06318</name>
</gene>
<accession>A0A0L0FZG5</accession>
<organism evidence="1 2">
    <name type="scientific">Sphaeroforma arctica JP610</name>
    <dbReference type="NCBI Taxonomy" id="667725"/>
    <lineage>
        <taxon>Eukaryota</taxon>
        <taxon>Ichthyosporea</taxon>
        <taxon>Ichthyophonida</taxon>
        <taxon>Sphaeroforma</taxon>
    </lineage>
</organism>
<sequence>MLFEILFGRPANEDGLTPHSIFPYNISSALIPSLAPDLSKLPLDPTASSVTPTLVGTHPCPPDSMGTPSLFSLTYLEPAAATDTTSLTLCWTMIQWMARKPIPLIWTLYPWSVLNYLHLQRRLWGTSFLRDYRSQTRFYSKKPSLTYGSHQS</sequence>
<dbReference type="RefSeq" id="XP_014155260.1">
    <property type="nucleotide sequence ID" value="XM_014299785.1"/>
</dbReference>
<name>A0A0L0FZG5_9EUKA</name>
<protein>
    <submittedName>
        <fullName evidence="1">Uncharacterized protein</fullName>
    </submittedName>
</protein>
<dbReference type="Proteomes" id="UP000054560">
    <property type="component" value="Unassembled WGS sequence"/>
</dbReference>
<proteinExistence type="predicted"/>